<sequence length="405" mass="44758">MTKKSRVAEELAKEGNISIINLVDAIVEEAYTLKSSDIHIDPTAKSVTVRMRIDGVLQDIYTLPKEIQSEIVTRIKVLAGLRTDEHQTPQDGRFRTDVPDVGPIDIRVAIAPTHYGENAVLRLLSENSEKFTLEMLGFDDKDAKRIREAIKKPYGMILVTGPTGSGKTTTLYTVLKDLNTKEVAIITIEDPIEYAIDGINQMQVNSRTGMTFANGLRSMLRQDPDIIMVGEIRDSETSGLAVNTALTGHLVLSTLHTSDAATTLPRLIDLGVEPYLITATVNVVIGQRLVRTICNSCKTKKQLTDLEKESIQGMEGADVLQHTHEVYHGTGCDECTGSGYKGRMGIYEVMPIDEPIREAMLRRCSSTEMRKIAIQNGMKSMIKDGFNKVASGKTTLEEVLRVIHE</sequence>
<comment type="caution">
    <text evidence="5">The sequence shown here is derived from an EMBL/GenBank/DDBJ whole genome shotgun (WGS) entry which is preliminary data.</text>
</comment>
<evidence type="ECO:0000313" key="5">
    <source>
        <dbReference type="EMBL" id="PIR37986.1"/>
    </source>
</evidence>
<dbReference type="PROSITE" id="PS00662">
    <property type="entry name" value="T2SP_E"/>
    <property type="match status" value="1"/>
</dbReference>
<dbReference type="SMART" id="SM00382">
    <property type="entry name" value="AAA"/>
    <property type="match status" value="1"/>
</dbReference>
<dbReference type="Proteomes" id="UP000231333">
    <property type="component" value="Unassembled WGS sequence"/>
</dbReference>
<name>A0A2H0QVK9_9BACT</name>
<dbReference type="EMBL" id="PCXL01000013">
    <property type="protein sequence ID" value="PIR37986.1"/>
    <property type="molecule type" value="Genomic_DNA"/>
</dbReference>
<gene>
    <name evidence="5" type="ORF">COV34_02775</name>
</gene>
<keyword evidence="3" id="KW-0067">ATP-binding</keyword>
<dbReference type="GO" id="GO:0005886">
    <property type="term" value="C:plasma membrane"/>
    <property type="evidence" value="ECO:0007669"/>
    <property type="project" value="TreeGrafter"/>
</dbReference>
<evidence type="ECO:0000256" key="1">
    <source>
        <dbReference type="ARBA" id="ARBA00006611"/>
    </source>
</evidence>
<evidence type="ECO:0000256" key="2">
    <source>
        <dbReference type="ARBA" id="ARBA00022741"/>
    </source>
</evidence>
<dbReference type="PANTHER" id="PTHR30258">
    <property type="entry name" value="TYPE II SECRETION SYSTEM PROTEIN GSPE-RELATED"/>
    <property type="match status" value="1"/>
</dbReference>
<dbReference type="FunFam" id="3.40.50.300:FF:000398">
    <property type="entry name" value="Type IV pilus assembly ATPase PilB"/>
    <property type="match status" value="1"/>
</dbReference>
<dbReference type="GO" id="GO:0005524">
    <property type="term" value="F:ATP binding"/>
    <property type="evidence" value="ECO:0007669"/>
    <property type="project" value="UniProtKB-KW"/>
</dbReference>
<evidence type="ECO:0000259" key="4">
    <source>
        <dbReference type="PROSITE" id="PS00662"/>
    </source>
</evidence>
<dbReference type="InterPro" id="IPR027417">
    <property type="entry name" value="P-loop_NTPase"/>
</dbReference>
<evidence type="ECO:0000313" key="6">
    <source>
        <dbReference type="Proteomes" id="UP000231333"/>
    </source>
</evidence>
<dbReference type="AlphaFoldDB" id="A0A2H0QVK9"/>
<dbReference type="InterPro" id="IPR003593">
    <property type="entry name" value="AAA+_ATPase"/>
</dbReference>
<dbReference type="Pfam" id="PF00437">
    <property type="entry name" value="T2SSE"/>
    <property type="match status" value="1"/>
</dbReference>
<organism evidence="5 6">
    <name type="scientific">Candidatus Zambryskibacteria bacterium CG10_big_fil_rev_8_21_14_0_10_42_12</name>
    <dbReference type="NCBI Taxonomy" id="1975115"/>
    <lineage>
        <taxon>Bacteria</taxon>
        <taxon>Candidatus Zambryskiibacteriota</taxon>
    </lineage>
</organism>
<accession>A0A2H0QVK9</accession>
<evidence type="ECO:0000256" key="3">
    <source>
        <dbReference type="ARBA" id="ARBA00022840"/>
    </source>
</evidence>
<protein>
    <submittedName>
        <fullName evidence="5">Type II secretion system protein GspE</fullName>
    </submittedName>
</protein>
<feature type="domain" description="Bacterial type II secretion system protein E" evidence="4">
    <location>
        <begin position="220"/>
        <end position="234"/>
    </location>
</feature>
<dbReference type="GO" id="GO:0016887">
    <property type="term" value="F:ATP hydrolysis activity"/>
    <property type="evidence" value="ECO:0007669"/>
    <property type="project" value="TreeGrafter"/>
</dbReference>
<dbReference type="InterPro" id="IPR001482">
    <property type="entry name" value="T2SS/T4SS_dom"/>
</dbReference>
<comment type="similarity">
    <text evidence="1">Belongs to the GSP E family.</text>
</comment>
<dbReference type="CDD" id="cd01129">
    <property type="entry name" value="PulE-GspE-like"/>
    <property type="match status" value="1"/>
</dbReference>
<dbReference type="Gene3D" id="3.40.50.300">
    <property type="entry name" value="P-loop containing nucleotide triphosphate hydrolases"/>
    <property type="match status" value="1"/>
</dbReference>
<dbReference type="Gene3D" id="3.30.450.90">
    <property type="match status" value="1"/>
</dbReference>
<proteinExistence type="inferred from homology"/>
<dbReference type="SUPFAM" id="SSF52540">
    <property type="entry name" value="P-loop containing nucleoside triphosphate hydrolases"/>
    <property type="match status" value="1"/>
</dbReference>
<keyword evidence="2" id="KW-0547">Nucleotide-binding</keyword>
<reference evidence="5 6" key="1">
    <citation type="submission" date="2017-09" db="EMBL/GenBank/DDBJ databases">
        <title>Depth-based differentiation of microbial function through sediment-hosted aquifers and enrichment of novel symbionts in the deep terrestrial subsurface.</title>
        <authorList>
            <person name="Probst A.J."/>
            <person name="Ladd B."/>
            <person name="Jarett J.K."/>
            <person name="Geller-Mcgrath D.E."/>
            <person name="Sieber C.M."/>
            <person name="Emerson J.B."/>
            <person name="Anantharaman K."/>
            <person name="Thomas B.C."/>
            <person name="Malmstrom R."/>
            <person name="Stieglmeier M."/>
            <person name="Klingl A."/>
            <person name="Woyke T."/>
            <person name="Ryan C.M."/>
            <person name="Banfield J.F."/>
        </authorList>
    </citation>
    <scope>NUCLEOTIDE SEQUENCE [LARGE SCALE GENOMIC DNA]</scope>
    <source>
        <strain evidence="5">CG10_big_fil_rev_8_21_14_0_10_42_12</strain>
    </source>
</reference>
<dbReference type="PANTHER" id="PTHR30258:SF1">
    <property type="entry name" value="PROTEIN TRANSPORT PROTEIN HOFB HOMOLOG"/>
    <property type="match status" value="1"/>
</dbReference>